<evidence type="ECO:0000256" key="1">
    <source>
        <dbReference type="ARBA" id="ARBA00007484"/>
    </source>
</evidence>
<keyword evidence="10" id="KW-1185">Reference proteome</keyword>
<dbReference type="NCBIfam" id="NF007621">
    <property type="entry name" value="PRK10276.1"/>
    <property type="match status" value="1"/>
</dbReference>
<evidence type="ECO:0000313" key="9">
    <source>
        <dbReference type="EMBL" id="RUQ85121.1"/>
    </source>
</evidence>
<dbReference type="Pfam" id="PF00717">
    <property type="entry name" value="Peptidase_S24"/>
    <property type="match status" value="1"/>
</dbReference>
<dbReference type="CDD" id="cd06529">
    <property type="entry name" value="S24_LexA-like"/>
    <property type="match status" value="1"/>
</dbReference>
<keyword evidence="4 7" id="KW-0068">Autocatalytic cleavage</keyword>
<dbReference type="InterPro" id="IPR015927">
    <property type="entry name" value="Peptidase_S24_S26A/B/C"/>
</dbReference>
<dbReference type="OrthoDB" id="9787787at2"/>
<dbReference type="PANTHER" id="PTHR33516:SF2">
    <property type="entry name" value="LEXA REPRESSOR-RELATED"/>
    <property type="match status" value="1"/>
</dbReference>
<evidence type="ECO:0000256" key="6">
    <source>
        <dbReference type="ARBA" id="ARBA00023236"/>
    </source>
</evidence>
<dbReference type="InterPro" id="IPR006197">
    <property type="entry name" value="Peptidase_S24_LexA"/>
</dbReference>
<proteinExistence type="inferred from homology"/>
<reference evidence="9 10" key="1">
    <citation type="submission" date="2018-12" db="EMBL/GenBank/DDBJ databases">
        <title>Legionella sp,whole genome shotgun sequence.</title>
        <authorList>
            <person name="Wu H."/>
        </authorList>
    </citation>
    <scope>NUCLEOTIDE SEQUENCE [LARGE SCALE GENOMIC DNA]</scope>
    <source>
        <strain evidence="10">km714</strain>
    </source>
</reference>
<dbReference type="GO" id="GO:0006281">
    <property type="term" value="P:DNA repair"/>
    <property type="evidence" value="ECO:0007669"/>
    <property type="project" value="UniProtKB-KW"/>
</dbReference>
<dbReference type="GO" id="GO:0003677">
    <property type="term" value="F:DNA binding"/>
    <property type="evidence" value="ECO:0007669"/>
    <property type="project" value="InterPro"/>
</dbReference>
<evidence type="ECO:0000256" key="4">
    <source>
        <dbReference type="ARBA" id="ARBA00022813"/>
    </source>
</evidence>
<dbReference type="Proteomes" id="UP000288012">
    <property type="component" value="Unassembled WGS sequence"/>
</dbReference>
<dbReference type="InterPro" id="IPR039418">
    <property type="entry name" value="LexA-like"/>
</dbReference>
<dbReference type="GO" id="GO:0016787">
    <property type="term" value="F:hydrolase activity"/>
    <property type="evidence" value="ECO:0007669"/>
    <property type="project" value="UniProtKB-KW"/>
</dbReference>
<keyword evidence="5" id="KW-0234">DNA repair</keyword>
<name>A0A3S1CL21_9GAMM</name>
<keyword evidence="3 7" id="KW-0378">Hydrolase</keyword>
<protein>
    <submittedName>
        <fullName evidence="9">Translesion error-prone DNA polymerase V autoproteolytic subunit</fullName>
    </submittedName>
</protein>
<dbReference type="AlphaFoldDB" id="A0A3S1CL21"/>
<dbReference type="GO" id="GO:0006355">
    <property type="term" value="P:regulation of DNA-templated transcription"/>
    <property type="evidence" value="ECO:0007669"/>
    <property type="project" value="InterPro"/>
</dbReference>
<dbReference type="SUPFAM" id="SSF51306">
    <property type="entry name" value="LexA/Signal peptidase"/>
    <property type="match status" value="1"/>
</dbReference>
<evidence type="ECO:0000256" key="2">
    <source>
        <dbReference type="ARBA" id="ARBA00022763"/>
    </source>
</evidence>
<evidence type="ECO:0000259" key="8">
    <source>
        <dbReference type="Pfam" id="PF00717"/>
    </source>
</evidence>
<evidence type="ECO:0000256" key="3">
    <source>
        <dbReference type="ARBA" id="ARBA00022801"/>
    </source>
</evidence>
<gene>
    <name evidence="9" type="ORF">EKM59_07335</name>
</gene>
<sequence>MYIYQNELIMHGGKRAGAGRPRGSNPYGESTKPIRVPVSKVSEIKRLLNDNFLSLELPLYSNKVSAGFPSPADDYIECRLDLNNHLIQHPAATFFVRASGDSMIDAGIHSNDMLIVDRSLKPTHGKIVIAAINGELTVKRLSIQEGRVQLLPANKKYLPIDITDEQDMVIWGVVTFVIHDAG</sequence>
<evidence type="ECO:0000313" key="10">
    <source>
        <dbReference type="Proteomes" id="UP000288012"/>
    </source>
</evidence>
<evidence type="ECO:0000256" key="5">
    <source>
        <dbReference type="ARBA" id="ARBA00023204"/>
    </source>
</evidence>
<dbReference type="Gene3D" id="2.10.109.10">
    <property type="entry name" value="Umud Fragment, subunit A"/>
    <property type="match status" value="1"/>
</dbReference>
<feature type="domain" description="Peptidase S24/S26A/S26B/S26C" evidence="8">
    <location>
        <begin position="58"/>
        <end position="174"/>
    </location>
</feature>
<dbReference type="InterPro" id="IPR050077">
    <property type="entry name" value="LexA_repressor"/>
</dbReference>
<dbReference type="InterPro" id="IPR036286">
    <property type="entry name" value="LexA/Signal_pep-like_sf"/>
</dbReference>
<dbReference type="PRINTS" id="PR00726">
    <property type="entry name" value="LEXASERPTASE"/>
</dbReference>
<dbReference type="PANTHER" id="PTHR33516">
    <property type="entry name" value="LEXA REPRESSOR"/>
    <property type="match status" value="1"/>
</dbReference>
<accession>A0A3S1CL21</accession>
<comment type="caution">
    <text evidence="9">The sequence shown here is derived from an EMBL/GenBank/DDBJ whole genome shotgun (WGS) entry which is preliminary data.</text>
</comment>
<keyword evidence="2" id="KW-0227">DNA damage</keyword>
<keyword evidence="6" id="KW-0742">SOS response</keyword>
<comment type="similarity">
    <text evidence="1 7">Belongs to the peptidase S24 family.</text>
</comment>
<organism evidence="9 10">
    <name type="scientific">Legionella septentrionalis</name>
    <dbReference type="NCBI Taxonomy" id="2498109"/>
    <lineage>
        <taxon>Bacteria</taxon>
        <taxon>Pseudomonadati</taxon>
        <taxon>Pseudomonadota</taxon>
        <taxon>Gammaproteobacteria</taxon>
        <taxon>Legionellales</taxon>
        <taxon>Legionellaceae</taxon>
        <taxon>Legionella</taxon>
    </lineage>
</organism>
<evidence type="ECO:0000256" key="7">
    <source>
        <dbReference type="RuleBase" id="RU003991"/>
    </source>
</evidence>
<dbReference type="EMBL" id="RZGR01000020">
    <property type="protein sequence ID" value="RUQ85121.1"/>
    <property type="molecule type" value="Genomic_DNA"/>
</dbReference>
<dbReference type="GO" id="GO:0009432">
    <property type="term" value="P:SOS response"/>
    <property type="evidence" value="ECO:0007669"/>
    <property type="project" value="UniProtKB-KW"/>
</dbReference>